<feature type="region of interest" description="Disordered" evidence="1">
    <location>
        <begin position="1"/>
        <end position="23"/>
    </location>
</feature>
<name>A0A4E0QM12_9GAMM</name>
<gene>
    <name evidence="2" type="ORF">PN36_27400</name>
</gene>
<dbReference type="Proteomes" id="UP000030428">
    <property type="component" value="Unassembled WGS sequence"/>
</dbReference>
<evidence type="ECO:0000256" key="1">
    <source>
        <dbReference type="SAM" id="MobiDB-lite"/>
    </source>
</evidence>
<accession>A0A4E0QM12</accession>
<dbReference type="AlphaFoldDB" id="A0A4E0QM12"/>
<feature type="compositionally biased region" description="Acidic residues" evidence="1">
    <location>
        <begin position="1"/>
        <end position="16"/>
    </location>
</feature>
<protein>
    <submittedName>
        <fullName evidence="2">Uncharacterized protein</fullName>
    </submittedName>
</protein>
<proteinExistence type="predicted"/>
<keyword evidence="3" id="KW-1185">Reference proteome</keyword>
<evidence type="ECO:0000313" key="2">
    <source>
        <dbReference type="EMBL" id="TGO02293.1"/>
    </source>
</evidence>
<comment type="caution">
    <text evidence="2">The sequence shown here is derived from an EMBL/GenBank/DDBJ whole genome shotgun (WGS) entry which is preliminary data.</text>
</comment>
<dbReference type="EMBL" id="JSZA02000168">
    <property type="protein sequence ID" value="TGO02293.1"/>
    <property type="molecule type" value="Genomic_DNA"/>
</dbReference>
<organism evidence="2 3">
    <name type="scientific">Candidatus Thiomargarita nelsonii</name>
    <dbReference type="NCBI Taxonomy" id="1003181"/>
    <lineage>
        <taxon>Bacteria</taxon>
        <taxon>Pseudomonadati</taxon>
        <taxon>Pseudomonadota</taxon>
        <taxon>Gammaproteobacteria</taxon>
        <taxon>Thiotrichales</taxon>
        <taxon>Thiotrichaceae</taxon>
        <taxon>Thiomargarita</taxon>
    </lineage>
</organism>
<feature type="non-terminal residue" evidence="2">
    <location>
        <position position="65"/>
    </location>
</feature>
<sequence length="65" mass="7174">MSDSDEVENNGIDGEDPTGSLNHSTVQFKLGSLLDRCAGKKLHFATELSLDIVQYDLSEYRLDGK</sequence>
<evidence type="ECO:0000313" key="3">
    <source>
        <dbReference type="Proteomes" id="UP000030428"/>
    </source>
</evidence>
<reference evidence="2 3" key="1">
    <citation type="journal article" date="2016" name="Front. Microbiol.">
        <title>Single-Cell (Meta-)Genomics of a Dimorphic Candidatus Thiomargarita nelsonii Reveals Genomic Plasticity.</title>
        <authorList>
            <person name="Flood B.E."/>
            <person name="Fliss P."/>
            <person name="Jones D.S."/>
            <person name="Dick G.J."/>
            <person name="Jain S."/>
            <person name="Kaster A.K."/>
            <person name="Winkel M."/>
            <person name="Mussmann M."/>
            <person name="Bailey J."/>
        </authorList>
    </citation>
    <scope>NUCLEOTIDE SEQUENCE [LARGE SCALE GENOMIC DNA]</scope>
    <source>
        <strain evidence="2">Hydrate Ridge</strain>
    </source>
</reference>